<accession>A0ABY8AMX5</accession>
<evidence type="ECO:0000313" key="3">
    <source>
        <dbReference type="Proteomes" id="UP001222087"/>
    </source>
</evidence>
<name>A0ABY8AMX5_9GAMM</name>
<protein>
    <submittedName>
        <fullName evidence="2">DUF5617 domain-containing protein</fullName>
    </submittedName>
</protein>
<dbReference type="Pfam" id="PF18493">
    <property type="entry name" value="DUF5617"/>
    <property type="match status" value="1"/>
</dbReference>
<reference evidence="2 3" key="1">
    <citation type="submission" date="2023-02" db="EMBL/GenBank/DDBJ databases">
        <title>Genome Sequence of L. cardiaca H63T.</title>
        <authorList>
            <person name="Lopez A.E."/>
            <person name="Cianciotto N.P."/>
        </authorList>
    </citation>
    <scope>NUCLEOTIDE SEQUENCE [LARGE SCALE GENOMIC DNA]</scope>
    <source>
        <strain evidence="2 3">H63</strain>
    </source>
</reference>
<sequence>MGLELFKFSGTKNTREKESSNIIMQPDGLGDHWIECSRKKTGVITKELLEEAFTMMEELERKNDDIIIVTQEMAEKINLLPKRFTSIVFWYRLFEYPASISKPAEQSKADCIKYLKHLPDCVTKVNFNIHVKWKNPEDLIKTLPKHVTHFTINADIIENCTYAELIPFFSSFSENIKEISLLGHDNKKLAIDNKVLRDLIIKLPLSVKTLTVPRDDLSVCNLATERKINLDVYRKKEYFPESYSKLTHSSKDIFQKAKNLLNDYTKNSSWSPGFTLFASFHWNRHHVDKVNKILKESTHIEDLLARLKDIETQKDFNPTGSLARRIYYIKNMQHLSQELSNEVEEPSYSELKI</sequence>
<keyword evidence="3" id="KW-1185">Reference proteome</keyword>
<organism evidence="2 3">
    <name type="scientific">Legionella cardiaca</name>
    <dbReference type="NCBI Taxonomy" id="1071983"/>
    <lineage>
        <taxon>Bacteria</taxon>
        <taxon>Pseudomonadati</taxon>
        <taxon>Pseudomonadota</taxon>
        <taxon>Gammaproteobacteria</taxon>
        <taxon>Legionellales</taxon>
        <taxon>Legionellaceae</taxon>
        <taxon>Legionella</taxon>
    </lineage>
</organism>
<dbReference type="InterPro" id="IPR041234">
    <property type="entry name" value="RavJ-like_C"/>
</dbReference>
<feature type="domain" description="RavJ-like C-terminal" evidence="1">
    <location>
        <begin position="240"/>
        <end position="330"/>
    </location>
</feature>
<dbReference type="EMBL" id="CP119078">
    <property type="protein sequence ID" value="WED42049.1"/>
    <property type="molecule type" value="Genomic_DNA"/>
</dbReference>
<evidence type="ECO:0000313" key="2">
    <source>
        <dbReference type="EMBL" id="WED42049.1"/>
    </source>
</evidence>
<evidence type="ECO:0000259" key="1">
    <source>
        <dbReference type="Pfam" id="PF18493"/>
    </source>
</evidence>
<proteinExistence type="predicted"/>
<dbReference type="Proteomes" id="UP001222087">
    <property type="component" value="Chromosome"/>
</dbReference>
<gene>
    <name evidence="2" type="ORF">PXX05_08895</name>
</gene>
<dbReference type="RefSeq" id="WP_275087873.1">
    <property type="nucleotide sequence ID" value="NZ_CP119078.1"/>
</dbReference>